<dbReference type="PANTHER" id="PTHR12276">
    <property type="entry name" value="EPSIN/ENT-RELATED"/>
    <property type="match status" value="1"/>
</dbReference>
<name>A0AA36MX19_9DINO</name>
<dbReference type="Proteomes" id="UP001178507">
    <property type="component" value="Unassembled WGS sequence"/>
</dbReference>
<dbReference type="PANTHER" id="PTHR12276:SF45">
    <property type="entry name" value="CLATHRIN INTERACTOR 1"/>
    <property type="match status" value="1"/>
</dbReference>
<dbReference type="InterPro" id="IPR013809">
    <property type="entry name" value="ENTH"/>
</dbReference>
<evidence type="ECO:0000259" key="1">
    <source>
        <dbReference type="PROSITE" id="PS50942"/>
    </source>
</evidence>
<keyword evidence="3" id="KW-1185">Reference proteome</keyword>
<gene>
    <name evidence="2" type="ORF">EVOR1521_LOCUS10196</name>
</gene>
<feature type="domain" description="ENTH" evidence="1">
    <location>
        <begin position="11"/>
        <end position="97"/>
    </location>
</feature>
<dbReference type="AlphaFoldDB" id="A0AA36MX19"/>
<sequence>MISRMKEGLGTLRKKDSPLEAQLKEATSRENWGVPNTTLQAIAQATSNMEDCDLIMSFLWKILQEKKDKEWRRVVKTLSLIEMIVKHGSERAIQETQ</sequence>
<accession>A0AA36MX19</accession>
<dbReference type="GO" id="GO:0005886">
    <property type="term" value="C:plasma membrane"/>
    <property type="evidence" value="ECO:0007669"/>
    <property type="project" value="TreeGrafter"/>
</dbReference>
<organism evidence="2 3">
    <name type="scientific">Effrenium voratum</name>
    <dbReference type="NCBI Taxonomy" id="2562239"/>
    <lineage>
        <taxon>Eukaryota</taxon>
        <taxon>Sar</taxon>
        <taxon>Alveolata</taxon>
        <taxon>Dinophyceae</taxon>
        <taxon>Suessiales</taxon>
        <taxon>Symbiodiniaceae</taxon>
        <taxon>Effrenium</taxon>
    </lineage>
</organism>
<dbReference type="Gene3D" id="1.25.40.90">
    <property type="match status" value="1"/>
</dbReference>
<comment type="caution">
    <text evidence="2">The sequence shown here is derived from an EMBL/GenBank/DDBJ whole genome shotgun (WGS) entry which is preliminary data.</text>
</comment>
<dbReference type="GO" id="GO:0030276">
    <property type="term" value="F:clathrin binding"/>
    <property type="evidence" value="ECO:0007669"/>
    <property type="project" value="TreeGrafter"/>
</dbReference>
<dbReference type="GO" id="GO:0005768">
    <property type="term" value="C:endosome"/>
    <property type="evidence" value="ECO:0007669"/>
    <property type="project" value="TreeGrafter"/>
</dbReference>
<dbReference type="GO" id="GO:0006897">
    <property type="term" value="P:endocytosis"/>
    <property type="evidence" value="ECO:0007669"/>
    <property type="project" value="TreeGrafter"/>
</dbReference>
<evidence type="ECO:0000313" key="3">
    <source>
        <dbReference type="Proteomes" id="UP001178507"/>
    </source>
</evidence>
<dbReference type="GO" id="GO:0030125">
    <property type="term" value="C:clathrin vesicle coat"/>
    <property type="evidence" value="ECO:0007669"/>
    <property type="project" value="TreeGrafter"/>
</dbReference>
<reference evidence="2" key="1">
    <citation type="submission" date="2023-08" db="EMBL/GenBank/DDBJ databases">
        <authorList>
            <person name="Chen Y."/>
            <person name="Shah S."/>
            <person name="Dougan E. K."/>
            <person name="Thang M."/>
            <person name="Chan C."/>
        </authorList>
    </citation>
    <scope>NUCLEOTIDE SEQUENCE</scope>
</reference>
<protein>
    <recommendedName>
        <fullName evidence="1">ENTH domain-containing protein</fullName>
    </recommendedName>
</protein>
<dbReference type="InterPro" id="IPR008942">
    <property type="entry name" value="ENTH_VHS"/>
</dbReference>
<dbReference type="CDD" id="cd03571">
    <property type="entry name" value="ENTH"/>
    <property type="match status" value="1"/>
</dbReference>
<evidence type="ECO:0000313" key="2">
    <source>
        <dbReference type="EMBL" id="CAJ1382951.1"/>
    </source>
</evidence>
<dbReference type="SUPFAM" id="SSF48464">
    <property type="entry name" value="ENTH/VHS domain"/>
    <property type="match status" value="1"/>
</dbReference>
<dbReference type="GO" id="GO:0005543">
    <property type="term" value="F:phospholipid binding"/>
    <property type="evidence" value="ECO:0007669"/>
    <property type="project" value="TreeGrafter"/>
</dbReference>
<dbReference type="PROSITE" id="PS50942">
    <property type="entry name" value="ENTH"/>
    <property type="match status" value="1"/>
</dbReference>
<dbReference type="EMBL" id="CAUJNA010000962">
    <property type="protein sequence ID" value="CAJ1382951.1"/>
    <property type="molecule type" value="Genomic_DNA"/>
</dbReference>
<dbReference type="Pfam" id="PF01417">
    <property type="entry name" value="ENTH"/>
    <property type="match status" value="1"/>
</dbReference>
<proteinExistence type="predicted"/>